<feature type="transmembrane region" description="Helical" evidence="1">
    <location>
        <begin position="129"/>
        <end position="149"/>
    </location>
</feature>
<evidence type="ECO:0000256" key="1">
    <source>
        <dbReference type="SAM" id="Phobius"/>
    </source>
</evidence>
<dbReference type="RefSeq" id="WP_372390719.1">
    <property type="nucleotide sequence ID" value="NZ_JBGNYA010000001.1"/>
</dbReference>
<organism evidence="2 3">
    <name type="scientific">Halobellus rubicundus</name>
    <dbReference type="NCBI Taxonomy" id="2996466"/>
    <lineage>
        <taxon>Archaea</taxon>
        <taxon>Methanobacteriati</taxon>
        <taxon>Methanobacteriota</taxon>
        <taxon>Stenosarchaea group</taxon>
        <taxon>Halobacteria</taxon>
        <taxon>Halobacteriales</taxon>
        <taxon>Haloferacaceae</taxon>
        <taxon>Halobellus</taxon>
    </lineage>
</organism>
<evidence type="ECO:0000313" key="2">
    <source>
        <dbReference type="EMBL" id="MFA1612090.1"/>
    </source>
</evidence>
<protein>
    <submittedName>
        <fullName evidence="2">Uncharacterized protein</fullName>
    </submittedName>
</protein>
<keyword evidence="1" id="KW-0472">Membrane</keyword>
<keyword evidence="1" id="KW-0812">Transmembrane</keyword>
<keyword evidence="1" id="KW-1133">Transmembrane helix</keyword>
<accession>A0ABD5MDV8</accession>
<sequence>MGEHDVEQIVVECVADDCNCRLIVPENILQVQQLLSCPDCGSRMDHDPDTEWVFVAENTEDVYHTDPECQRLNCGGRVDETASVEPVPRSELGPSARECETCRVSWVPTLDDVPDERDRDRDRAQTETAPWLVALGSALGLAILLWGIYGGVL</sequence>
<dbReference type="Proteomes" id="UP001570511">
    <property type="component" value="Unassembled WGS sequence"/>
</dbReference>
<dbReference type="EMBL" id="JBGNYA010000001">
    <property type="protein sequence ID" value="MFA1612090.1"/>
    <property type="molecule type" value="Genomic_DNA"/>
</dbReference>
<keyword evidence="3" id="KW-1185">Reference proteome</keyword>
<proteinExistence type="predicted"/>
<gene>
    <name evidence="2" type="ORF">OS889_13890</name>
</gene>
<reference evidence="2 3" key="1">
    <citation type="submission" date="2024-08" db="EMBL/GenBank/DDBJ databases">
        <title>Halobellus sp. MBLA0158 whole genome sequence.</title>
        <authorList>
            <person name="Hwang C.Y."/>
            <person name="Cho E.-S."/>
            <person name="Seo M.-J."/>
        </authorList>
    </citation>
    <scope>NUCLEOTIDE SEQUENCE [LARGE SCALE GENOMIC DNA]</scope>
    <source>
        <strain evidence="2 3">MBLA0158</strain>
    </source>
</reference>
<comment type="caution">
    <text evidence="2">The sequence shown here is derived from an EMBL/GenBank/DDBJ whole genome shotgun (WGS) entry which is preliminary data.</text>
</comment>
<dbReference type="AlphaFoldDB" id="A0ABD5MDV8"/>
<evidence type="ECO:0000313" key="3">
    <source>
        <dbReference type="Proteomes" id="UP001570511"/>
    </source>
</evidence>
<name>A0ABD5MDV8_9EURY</name>